<dbReference type="NCBIfam" id="NF033516">
    <property type="entry name" value="transpos_IS3"/>
    <property type="match status" value="1"/>
</dbReference>
<dbReference type="SUPFAM" id="SSF53098">
    <property type="entry name" value="Ribonuclease H-like"/>
    <property type="match status" value="1"/>
</dbReference>
<dbReference type="InterPro" id="IPR001584">
    <property type="entry name" value="Integrase_cat-core"/>
</dbReference>
<gene>
    <name evidence="3" type="ORF">ACFQU8_09530</name>
</gene>
<evidence type="ECO:0000313" key="4">
    <source>
        <dbReference type="Proteomes" id="UP001596620"/>
    </source>
</evidence>
<dbReference type="PANTHER" id="PTHR46889:SF5">
    <property type="entry name" value="INTEGRASE PROTEIN"/>
    <property type="match status" value="1"/>
</dbReference>
<sequence>MDQLRSEAYPINALCEALGVSRSGYYAYLKRSNKDANEEELISYIYHQYKGVLGVRGIESRIRQDYCWDMNHKKVYRIMKRLGLKAVIRQKSHKRKYQQSSAGRVYDNLLKRDFDADKPFRKWVTDVTEFKAGNQTIYLSVIMDLFNNEIVAYQASRDHDINLVENTIKKAVKKKGTHTDTILHSDRGMQYRSNRYHQLMKAYNLTPSMSRKGTCLDNACAEGFFSHFKSEAFILFPCQSVQGAYRTISKYIAYYNKQRCQKGLNRLSPSQYFQWMAA</sequence>
<reference evidence="4" key="1">
    <citation type="journal article" date="2019" name="Int. J. Syst. Evol. Microbiol.">
        <title>The Global Catalogue of Microorganisms (GCM) 10K type strain sequencing project: providing services to taxonomists for standard genome sequencing and annotation.</title>
        <authorList>
            <consortium name="The Broad Institute Genomics Platform"/>
            <consortium name="The Broad Institute Genome Sequencing Center for Infectious Disease"/>
            <person name="Wu L."/>
            <person name="Ma J."/>
        </authorList>
    </citation>
    <scope>NUCLEOTIDE SEQUENCE [LARGE SCALE GENOMIC DNA]</scope>
    <source>
        <strain evidence="4">JCM 30234</strain>
    </source>
</reference>
<protein>
    <submittedName>
        <fullName evidence="3">IS3 family transposase</fullName>
    </submittedName>
</protein>
<dbReference type="InterPro" id="IPR050900">
    <property type="entry name" value="Transposase_IS3/IS150/IS904"/>
</dbReference>
<organism evidence="3 4">
    <name type="scientific">Lentibacillus kimchii</name>
    <dbReference type="NCBI Taxonomy" id="1542911"/>
    <lineage>
        <taxon>Bacteria</taxon>
        <taxon>Bacillati</taxon>
        <taxon>Bacillota</taxon>
        <taxon>Bacilli</taxon>
        <taxon>Bacillales</taxon>
        <taxon>Bacillaceae</taxon>
        <taxon>Lentibacillus</taxon>
    </lineage>
</organism>
<dbReference type="PANTHER" id="PTHR46889">
    <property type="entry name" value="TRANSPOSASE INSF FOR INSERTION SEQUENCE IS3B-RELATED"/>
    <property type="match status" value="1"/>
</dbReference>
<comment type="caution">
    <text evidence="3">The sequence shown here is derived from an EMBL/GenBank/DDBJ whole genome shotgun (WGS) entry which is preliminary data.</text>
</comment>
<proteinExistence type="predicted"/>
<dbReference type="Pfam" id="PF13276">
    <property type="entry name" value="HTH_21"/>
    <property type="match status" value="1"/>
</dbReference>
<dbReference type="InterPro" id="IPR036397">
    <property type="entry name" value="RNaseH_sf"/>
</dbReference>
<evidence type="ECO:0000313" key="3">
    <source>
        <dbReference type="EMBL" id="MFC7747469.1"/>
    </source>
</evidence>
<dbReference type="RefSeq" id="WP_382359185.1">
    <property type="nucleotide sequence ID" value="NZ_JBHTGR010000028.1"/>
</dbReference>
<dbReference type="InterPro" id="IPR012337">
    <property type="entry name" value="RNaseH-like_sf"/>
</dbReference>
<feature type="domain" description="Integrase catalytic" evidence="2">
    <location>
        <begin position="115"/>
        <end position="277"/>
    </location>
</feature>
<evidence type="ECO:0000259" key="2">
    <source>
        <dbReference type="PROSITE" id="PS50994"/>
    </source>
</evidence>
<dbReference type="InterPro" id="IPR048020">
    <property type="entry name" value="Transpos_IS3"/>
</dbReference>
<name>A0ABW2UUD1_9BACI</name>
<evidence type="ECO:0000256" key="1">
    <source>
        <dbReference type="ARBA" id="ARBA00002286"/>
    </source>
</evidence>
<dbReference type="Proteomes" id="UP001596620">
    <property type="component" value="Unassembled WGS sequence"/>
</dbReference>
<dbReference type="Gene3D" id="3.30.420.10">
    <property type="entry name" value="Ribonuclease H-like superfamily/Ribonuclease H"/>
    <property type="match status" value="1"/>
</dbReference>
<keyword evidence="4" id="KW-1185">Reference proteome</keyword>
<dbReference type="Pfam" id="PF13333">
    <property type="entry name" value="rve_2"/>
    <property type="match status" value="1"/>
</dbReference>
<comment type="function">
    <text evidence="1">Involved in the transposition of the insertion sequence.</text>
</comment>
<accession>A0ABW2UUD1</accession>
<dbReference type="InterPro" id="IPR025948">
    <property type="entry name" value="HTH-like_dom"/>
</dbReference>
<dbReference type="PROSITE" id="PS50994">
    <property type="entry name" value="INTEGRASE"/>
    <property type="match status" value="1"/>
</dbReference>
<dbReference type="EMBL" id="JBHTGR010000028">
    <property type="protein sequence ID" value="MFC7747469.1"/>
    <property type="molecule type" value="Genomic_DNA"/>
</dbReference>
<dbReference type="Pfam" id="PF00665">
    <property type="entry name" value="rve"/>
    <property type="match status" value="1"/>
</dbReference>